<evidence type="ECO:0000256" key="7">
    <source>
        <dbReference type="SAM" id="Phobius"/>
    </source>
</evidence>
<dbReference type="EMBL" id="CP003050">
    <property type="protein sequence ID" value="AGB15657.1"/>
    <property type="molecule type" value="Genomic_DNA"/>
</dbReference>
<comment type="catalytic activity">
    <reaction evidence="1">
        <text>ATP + protein L-histidine = ADP + protein N-phospho-L-histidine.</text>
        <dbReference type="EC" id="2.7.13.3"/>
    </reaction>
</comment>
<evidence type="ECO:0000256" key="1">
    <source>
        <dbReference type="ARBA" id="ARBA00000085"/>
    </source>
</evidence>
<evidence type="ECO:0000256" key="3">
    <source>
        <dbReference type="ARBA" id="ARBA00022553"/>
    </source>
</evidence>
<keyword evidence="4" id="KW-0808">Transferase</keyword>
<dbReference type="CDD" id="cd00082">
    <property type="entry name" value="HisKA"/>
    <property type="match status" value="1"/>
</dbReference>
<dbReference type="InterPro" id="IPR036097">
    <property type="entry name" value="HisK_dim/P_sf"/>
</dbReference>
<dbReference type="Pfam" id="PF00512">
    <property type="entry name" value="HisKA"/>
    <property type="match status" value="1"/>
</dbReference>
<dbReference type="eggNOG" id="arCOG02327">
    <property type="taxonomic scope" value="Archaea"/>
</dbReference>
<dbReference type="PANTHER" id="PTHR43711">
    <property type="entry name" value="TWO-COMPONENT HISTIDINE KINASE"/>
    <property type="match status" value="1"/>
</dbReference>
<dbReference type="EC" id="2.7.13.3" evidence="2"/>
<keyword evidence="7" id="KW-0812">Transmembrane</keyword>
<evidence type="ECO:0000313" key="9">
    <source>
        <dbReference type="EMBL" id="AGB15657.1"/>
    </source>
</evidence>
<dbReference type="Proteomes" id="UP000010846">
    <property type="component" value="Chromosome"/>
</dbReference>
<reference evidence="9" key="1">
    <citation type="submission" date="2011-09" db="EMBL/GenBank/DDBJ databases">
        <title>Complete sequence of Halovivax ruber XH-70.</title>
        <authorList>
            <consortium name="US DOE Joint Genome Institute"/>
            <person name="Lucas S."/>
            <person name="Han J."/>
            <person name="Lapidus A."/>
            <person name="Cheng J.-F."/>
            <person name="Goodwin L."/>
            <person name="Pitluck S."/>
            <person name="Peters L."/>
            <person name="Mikhailova N."/>
            <person name="Davenport K."/>
            <person name="Detter J.C."/>
            <person name="Han C."/>
            <person name="Tapia R."/>
            <person name="Land M."/>
            <person name="Hauser L."/>
            <person name="Kyrpides N."/>
            <person name="Ivanova N."/>
            <person name="Pagani I."/>
            <person name="Sproer C."/>
            <person name="Anderson I."/>
            <person name="Woyke T."/>
        </authorList>
    </citation>
    <scope>NUCLEOTIDE SEQUENCE</scope>
    <source>
        <strain evidence="9">XH-70</strain>
    </source>
</reference>
<dbReference type="InterPro" id="IPR050736">
    <property type="entry name" value="Sensor_HK_Regulatory"/>
</dbReference>
<dbReference type="Pfam" id="PF02518">
    <property type="entry name" value="HATPase_c"/>
    <property type="match status" value="1"/>
</dbReference>
<keyword evidence="7" id="KW-1133">Transmembrane helix</keyword>
<gene>
    <name evidence="9" type="ordered locus">Halru_1039</name>
</gene>
<keyword evidence="7" id="KW-0472">Membrane</keyword>
<dbReference type="KEGG" id="hru:Halru_1039"/>
<dbReference type="InterPro" id="IPR004358">
    <property type="entry name" value="Sig_transdc_His_kin-like_C"/>
</dbReference>
<keyword evidence="6" id="KW-0902">Two-component regulatory system</keyword>
<dbReference type="AlphaFoldDB" id="L0ICG6"/>
<dbReference type="SMART" id="SM00387">
    <property type="entry name" value="HATPase_c"/>
    <property type="match status" value="1"/>
</dbReference>
<dbReference type="Gene3D" id="1.10.287.130">
    <property type="match status" value="1"/>
</dbReference>
<accession>L0ICG6</accession>
<dbReference type="RefSeq" id="WP_015300322.1">
    <property type="nucleotide sequence ID" value="NC_019964.1"/>
</dbReference>
<feature type="transmembrane region" description="Helical" evidence="7">
    <location>
        <begin position="170"/>
        <end position="190"/>
    </location>
</feature>
<dbReference type="GO" id="GO:0000155">
    <property type="term" value="F:phosphorelay sensor kinase activity"/>
    <property type="evidence" value="ECO:0007669"/>
    <property type="project" value="InterPro"/>
</dbReference>
<feature type="transmembrane region" description="Helical" evidence="7">
    <location>
        <begin position="95"/>
        <end position="117"/>
    </location>
</feature>
<dbReference type="HOGENOM" id="CLU_000445_114_58_2"/>
<feature type="transmembrane region" description="Helical" evidence="7">
    <location>
        <begin position="202"/>
        <end position="222"/>
    </location>
</feature>
<dbReference type="GeneID" id="14375293"/>
<dbReference type="Pfam" id="PF16927">
    <property type="entry name" value="HisKA_7TM"/>
    <property type="match status" value="1"/>
</dbReference>
<sequence>MEGFVGQVTTTRYTPGSGFDPATLAGIDSRYWLYVTAFSLAALACFVSLSRLSAIADADTRRGLGALLVTSGGWAGSQVGYLVAPTRALTLASYVSGLVLGFAAVGAWLYFCSAYTGRGYHRNPTYRRLGLAVLLPVIALKVTNPLHQGYFSTVEATTPFPHLAIQTGPLHWTAMGLAYALTFVGFFMLFELFTAVDHDTRPLFVLVGLTGLPVVGDIVGATTPHLVDMTYEPLGVAVFAVGVAFVSLEQFEAVRVAGERETPLISLDSDGRIRDTNRAARTVFPALDGSHGESLEAILPTVTERIHGDDPIIPIERGGDTQYLRVTESPFASGTADLGRTIVLTDVTEREAYRRELERQNDRLDRFASVVSHDLRNPLNVATGRLEIARETDPDDENLAEIEAALDRMGTLIDDVLVLAREGQTVENREPLTLSTITADSWEMVDGPDAECTIETDLNFTGDSDRLTRLFENLFRNALDHAGDDVAITVGALPDRSGFFVEDDGPGIAPAERDDVFEQGYTSDPDGTGFGLAIVAEIVAAHGWSIDVTESQEGGARFEITGVTEQTAGKPPERAAT</sequence>
<feature type="transmembrane region" description="Helical" evidence="7">
    <location>
        <begin position="31"/>
        <end position="52"/>
    </location>
</feature>
<dbReference type="InterPro" id="IPR031621">
    <property type="entry name" value="HisKA_7TM"/>
</dbReference>
<dbReference type="PROSITE" id="PS50109">
    <property type="entry name" value="HIS_KIN"/>
    <property type="match status" value="1"/>
</dbReference>
<dbReference type="SUPFAM" id="SSF55874">
    <property type="entry name" value="ATPase domain of HSP90 chaperone/DNA topoisomerase II/histidine kinase"/>
    <property type="match status" value="1"/>
</dbReference>
<keyword evidence="3" id="KW-0597">Phosphoprotein</keyword>
<dbReference type="InterPro" id="IPR003594">
    <property type="entry name" value="HATPase_dom"/>
</dbReference>
<evidence type="ECO:0000313" key="10">
    <source>
        <dbReference type="Proteomes" id="UP000010846"/>
    </source>
</evidence>
<feature type="transmembrane region" description="Helical" evidence="7">
    <location>
        <begin position="129"/>
        <end position="150"/>
    </location>
</feature>
<dbReference type="SMART" id="SM00388">
    <property type="entry name" value="HisKA"/>
    <property type="match status" value="1"/>
</dbReference>
<evidence type="ECO:0000256" key="2">
    <source>
        <dbReference type="ARBA" id="ARBA00012438"/>
    </source>
</evidence>
<dbReference type="SUPFAM" id="SSF47384">
    <property type="entry name" value="Homodimeric domain of signal transducing histidine kinase"/>
    <property type="match status" value="1"/>
</dbReference>
<dbReference type="InterPro" id="IPR003661">
    <property type="entry name" value="HisK_dim/P_dom"/>
</dbReference>
<proteinExistence type="predicted"/>
<dbReference type="Gene3D" id="3.30.565.10">
    <property type="entry name" value="Histidine kinase-like ATPase, C-terminal domain"/>
    <property type="match status" value="1"/>
</dbReference>
<evidence type="ECO:0000256" key="4">
    <source>
        <dbReference type="ARBA" id="ARBA00022679"/>
    </source>
</evidence>
<protein>
    <recommendedName>
        <fullName evidence="2">histidine kinase</fullName>
        <ecNumber evidence="2">2.7.13.3</ecNumber>
    </recommendedName>
</protein>
<dbReference type="InterPro" id="IPR036890">
    <property type="entry name" value="HATPase_C_sf"/>
</dbReference>
<dbReference type="InterPro" id="IPR005467">
    <property type="entry name" value="His_kinase_dom"/>
</dbReference>
<evidence type="ECO:0000259" key="8">
    <source>
        <dbReference type="PROSITE" id="PS50109"/>
    </source>
</evidence>
<evidence type="ECO:0000256" key="5">
    <source>
        <dbReference type="ARBA" id="ARBA00022777"/>
    </source>
</evidence>
<organism evidence="9 10">
    <name type="scientific">Halovivax ruber (strain DSM 18193 / JCM 13892 / XH-70)</name>
    <dbReference type="NCBI Taxonomy" id="797302"/>
    <lineage>
        <taxon>Archaea</taxon>
        <taxon>Methanobacteriati</taxon>
        <taxon>Methanobacteriota</taxon>
        <taxon>Stenosarchaea group</taxon>
        <taxon>Halobacteria</taxon>
        <taxon>Halobacteriales</taxon>
        <taxon>Natrialbaceae</taxon>
        <taxon>Halovivax</taxon>
    </lineage>
</organism>
<feature type="domain" description="Histidine kinase" evidence="8">
    <location>
        <begin position="370"/>
        <end position="566"/>
    </location>
</feature>
<keyword evidence="10" id="KW-1185">Reference proteome</keyword>
<dbReference type="STRING" id="797302.Halru_1039"/>
<feature type="transmembrane region" description="Helical" evidence="7">
    <location>
        <begin position="64"/>
        <end position="83"/>
    </location>
</feature>
<name>L0ICG6_HALRX</name>
<evidence type="ECO:0000256" key="6">
    <source>
        <dbReference type="ARBA" id="ARBA00023012"/>
    </source>
</evidence>
<dbReference type="PANTHER" id="PTHR43711:SF1">
    <property type="entry name" value="HISTIDINE KINASE 1"/>
    <property type="match status" value="1"/>
</dbReference>
<dbReference type="PRINTS" id="PR00344">
    <property type="entry name" value="BCTRLSENSOR"/>
</dbReference>
<keyword evidence="5 9" id="KW-0418">Kinase</keyword>